<organism evidence="1 2">
    <name type="scientific">Pedobacter fastidiosus</name>
    <dbReference type="NCBI Taxonomy" id="2765361"/>
    <lineage>
        <taxon>Bacteria</taxon>
        <taxon>Pseudomonadati</taxon>
        <taxon>Bacteroidota</taxon>
        <taxon>Sphingobacteriia</taxon>
        <taxon>Sphingobacteriales</taxon>
        <taxon>Sphingobacteriaceae</taxon>
        <taxon>Pedobacter</taxon>
    </lineage>
</organism>
<sequence length="224" mass="26714">MVSLKGRKQAFFEILNPYFKAKGFVYTQGIPQGFVKDSKLIYLLFFRFYTRTDLHEISPLRIHFREVENIIKEVGEPNYDYSLEPREYLFGSISKEFSDTYNQKFSELDLKTINGFEQWAHLIIDYMEGEGKAFMEHYSYLPNVLKEMDRLEAEGKYWNEIIIGLADYDFRGLIISKLCNDLDYDKKVASRDEVFYNIPQLSEWLPYYENLKQKLKSVEPIYNI</sequence>
<dbReference type="RefSeq" id="WP_187071778.1">
    <property type="nucleotide sequence ID" value="NZ_JACRYL010000010.1"/>
</dbReference>
<keyword evidence="2" id="KW-1185">Reference proteome</keyword>
<comment type="caution">
    <text evidence="1">The sequence shown here is derived from an EMBL/GenBank/DDBJ whole genome shotgun (WGS) entry which is preliminary data.</text>
</comment>
<name>A0ABR7KTD4_9SPHI</name>
<accession>A0ABR7KTD4</accession>
<protein>
    <recommendedName>
        <fullName evidence="3">DUF4304 domain-containing protein</fullName>
    </recommendedName>
</protein>
<evidence type="ECO:0000313" key="1">
    <source>
        <dbReference type="EMBL" id="MBC6111321.1"/>
    </source>
</evidence>
<reference evidence="1 2" key="1">
    <citation type="submission" date="2020-08" db="EMBL/GenBank/DDBJ databases">
        <authorList>
            <person name="Sun Q."/>
            <person name="Inoue M."/>
        </authorList>
    </citation>
    <scope>NUCLEOTIDE SEQUENCE [LARGE SCALE GENOMIC DNA]</scope>
    <source>
        <strain evidence="1 2">CCM 8938</strain>
    </source>
</reference>
<evidence type="ECO:0000313" key="2">
    <source>
        <dbReference type="Proteomes" id="UP000652755"/>
    </source>
</evidence>
<proteinExistence type="predicted"/>
<gene>
    <name evidence="1" type="ORF">H7U22_12915</name>
</gene>
<dbReference type="EMBL" id="JACRYL010000010">
    <property type="protein sequence ID" value="MBC6111321.1"/>
    <property type="molecule type" value="Genomic_DNA"/>
</dbReference>
<evidence type="ECO:0008006" key="3">
    <source>
        <dbReference type="Google" id="ProtNLM"/>
    </source>
</evidence>
<dbReference type="Proteomes" id="UP000652755">
    <property type="component" value="Unassembled WGS sequence"/>
</dbReference>